<comment type="caution">
    <text evidence="3">The sequence shown here is derived from an EMBL/GenBank/DDBJ whole genome shotgun (WGS) entry which is preliminary data.</text>
</comment>
<dbReference type="AlphaFoldDB" id="A0AAD5S800"/>
<feature type="compositionally biased region" description="Low complexity" evidence="2">
    <location>
        <begin position="141"/>
        <end position="154"/>
    </location>
</feature>
<dbReference type="Proteomes" id="UP001212841">
    <property type="component" value="Unassembled WGS sequence"/>
</dbReference>
<keyword evidence="1" id="KW-0970">Cilium biogenesis/degradation</keyword>
<protein>
    <submittedName>
        <fullName evidence="3">Uncharacterized protein</fullName>
    </submittedName>
</protein>
<dbReference type="EMBL" id="JADGJD010000730">
    <property type="protein sequence ID" value="KAJ3048840.1"/>
    <property type="molecule type" value="Genomic_DNA"/>
</dbReference>
<organism evidence="3 4">
    <name type="scientific">Rhizophlyctis rosea</name>
    <dbReference type="NCBI Taxonomy" id="64517"/>
    <lineage>
        <taxon>Eukaryota</taxon>
        <taxon>Fungi</taxon>
        <taxon>Fungi incertae sedis</taxon>
        <taxon>Chytridiomycota</taxon>
        <taxon>Chytridiomycota incertae sedis</taxon>
        <taxon>Chytridiomycetes</taxon>
        <taxon>Rhizophlyctidales</taxon>
        <taxon>Rhizophlyctidaceae</taxon>
        <taxon>Rhizophlyctis</taxon>
    </lineage>
</organism>
<evidence type="ECO:0000256" key="2">
    <source>
        <dbReference type="SAM" id="MobiDB-lite"/>
    </source>
</evidence>
<dbReference type="GO" id="GO:0030991">
    <property type="term" value="C:intraciliary transport particle A"/>
    <property type="evidence" value="ECO:0007669"/>
    <property type="project" value="InterPro"/>
</dbReference>
<evidence type="ECO:0000313" key="4">
    <source>
        <dbReference type="Proteomes" id="UP001212841"/>
    </source>
</evidence>
<dbReference type="InterPro" id="IPR029302">
    <property type="entry name" value="IFT43"/>
</dbReference>
<accession>A0AAD5S800</accession>
<gene>
    <name evidence="3" type="ORF">HK097_010169</name>
</gene>
<evidence type="ECO:0000256" key="1">
    <source>
        <dbReference type="ARBA" id="ARBA00022794"/>
    </source>
</evidence>
<sequence>MSFLRDTSDDNVPLSRVPASASGTQSQSTTELVQALQNAALEDRQAGGESPPPSRPPPMPVSGRRKRQYKSTENVAKVLDDHTVGISPSSDAYAPKQSLPQPITESPDHQQQSPEASPDASISPTDSQAPPVPPPRRSRRAPGTSGTSGWDTTPSSPPPKSVTTSQDIGDEPVEIVKKQTSHTVSSSPTRAAKQQQSGSIPDISAMIPDLEDAEQDEMISSIAMPPQVKGERVRTIRELDAEGGWERGAEHSPVPGIDLSLLASIALCPPDMIAEPDVPWDWDVLFTEISSEMQAEMEEAAKLKASLAPVDSVKKGILA</sequence>
<dbReference type="GO" id="GO:0005929">
    <property type="term" value="C:cilium"/>
    <property type="evidence" value="ECO:0007669"/>
    <property type="project" value="TreeGrafter"/>
</dbReference>
<feature type="compositionally biased region" description="Pro residues" evidence="2">
    <location>
        <begin position="50"/>
        <end position="60"/>
    </location>
</feature>
<dbReference type="PANTHER" id="PTHR33724">
    <property type="entry name" value="INTRAFLAGELLAR TRANSPORT PROTEIN 43 HOMOLOG"/>
    <property type="match status" value="1"/>
</dbReference>
<keyword evidence="4" id="KW-1185">Reference proteome</keyword>
<dbReference type="Pfam" id="PF15305">
    <property type="entry name" value="IFT43"/>
    <property type="match status" value="1"/>
</dbReference>
<proteinExistence type="predicted"/>
<dbReference type="PANTHER" id="PTHR33724:SF1">
    <property type="entry name" value="INTRAFLAGELLAR TRANSPORT PROTEIN 43 HOMOLOG"/>
    <property type="match status" value="1"/>
</dbReference>
<name>A0AAD5S800_9FUNG</name>
<reference evidence="3" key="1">
    <citation type="submission" date="2020-05" db="EMBL/GenBank/DDBJ databases">
        <title>Phylogenomic resolution of chytrid fungi.</title>
        <authorList>
            <person name="Stajich J.E."/>
            <person name="Amses K."/>
            <person name="Simmons R."/>
            <person name="Seto K."/>
            <person name="Myers J."/>
            <person name="Bonds A."/>
            <person name="Quandt C.A."/>
            <person name="Barry K."/>
            <person name="Liu P."/>
            <person name="Grigoriev I."/>
            <person name="Longcore J.E."/>
            <person name="James T.Y."/>
        </authorList>
    </citation>
    <scope>NUCLEOTIDE SEQUENCE</scope>
    <source>
        <strain evidence="3">JEL0318</strain>
    </source>
</reference>
<feature type="compositionally biased region" description="Polar residues" evidence="2">
    <location>
        <begin position="98"/>
        <end position="128"/>
    </location>
</feature>
<feature type="compositionally biased region" description="Polar residues" evidence="2">
    <location>
        <begin position="181"/>
        <end position="199"/>
    </location>
</feature>
<feature type="compositionally biased region" description="Low complexity" evidence="2">
    <location>
        <begin position="19"/>
        <end position="30"/>
    </location>
</feature>
<evidence type="ECO:0000313" key="3">
    <source>
        <dbReference type="EMBL" id="KAJ3048840.1"/>
    </source>
</evidence>
<feature type="region of interest" description="Disordered" evidence="2">
    <location>
        <begin position="1"/>
        <end position="201"/>
    </location>
</feature>
<dbReference type="GO" id="GO:0035721">
    <property type="term" value="P:intraciliary retrograde transport"/>
    <property type="evidence" value="ECO:0007669"/>
    <property type="project" value="TreeGrafter"/>
</dbReference>